<keyword evidence="2" id="KW-0808">Transferase</keyword>
<dbReference type="InterPro" id="IPR000182">
    <property type="entry name" value="GNAT_dom"/>
</dbReference>
<dbReference type="AlphaFoldDB" id="A0A5C3MAP3"/>
<dbReference type="PANTHER" id="PTHR43610:SF1">
    <property type="entry name" value="N-ACETYLTRANSFERASE DOMAIN-CONTAINING PROTEIN"/>
    <property type="match status" value="1"/>
</dbReference>
<reference evidence="2 3" key="1">
    <citation type="journal article" date="2019" name="Nat. Ecol. Evol.">
        <title>Megaphylogeny resolves global patterns of mushroom evolution.</title>
        <authorList>
            <person name="Varga T."/>
            <person name="Krizsan K."/>
            <person name="Foldi C."/>
            <person name="Dima B."/>
            <person name="Sanchez-Garcia M."/>
            <person name="Sanchez-Ramirez S."/>
            <person name="Szollosi G.J."/>
            <person name="Szarkandi J.G."/>
            <person name="Papp V."/>
            <person name="Albert L."/>
            <person name="Andreopoulos W."/>
            <person name="Angelini C."/>
            <person name="Antonin V."/>
            <person name="Barry K.W."/>
            <person name="Bougher N.L."/>
            <person name="Buchanan P."/>
            <person name="Buyck B."/>
            <person name="Bense V."/>
            <person name="Catcheside P."/>
            <person name="Chovatia M."/>
            <person name="Cooper J."/>
            <person name="Damon W."/>
            <person name="Desjardin D."/>
            <person name="Finy P."/>
            <person name="Geml J."/>
            <person name="Haridas S."/>
            <person name="Hughes K."/>
            <person name="Justo A."/>
            <person name="Karasinski D."/>
            <person name="Kautmanova I."/>
            <person name="Kiss B."/>
            <person name="Kocsube S."/>
            <person name="Kotiranta H."/>
            <person name="LaButti K.M."/>
            <person name="Lechner B.E."/>
            <person name="Liimatainen K."/>
            <person name="Lipzen A."/>
            <person name="Lukacs Z."/>
            <person name="Mihaltcheva S."/>
            <person name="Morgado L.N."/>
            <person name="Niskanen T."/>
            <person name="Noordeloos M.E."/>
            <person name="Ohm R.A."/>
            <person name="Ortiz-Santana B."/>
            <person name="Ovrebo C."/>
            <person name="Racz N."/>
            <person name="Riley R."/>
            <person name="Savchenko A."/>
            <person name="Shiryaev A."/>
            <person name="Soop K."/>
            <person name="Spirin V."/>
            <person name="Szebenyi C."/>
            <person name="Tomsovsky M."/>
            <person name="Tulloss R.E."/>
            <person name="Uehling J."/>
            <person name="Grigoriev I.V."/>
            <person name="Vagvolgyi C."/>
            <person name="Papp T."/>
            <person name="Martin F.M."/>
            <person name="Miettinen O."/>
            <person name="Hibbett D.S."/>
            <person name="Nagy L.G."/>
        </authorList>
    </citation>
    <scope>NUCLEOTIDE SEQUENCE [LARGE SCALE GENOMIC DNA]</scope>
    <source>
        <strain evidence="2 3">CBS 166.37</strain>
    </source>
</reference>
<dbReference type="Pfam" id="PF13302">
    <property type="entry name" value="Acetyltransf_3"/>
    <property type="match status" value="1"/>
</dbReference>
<dbReference type="Gene3D" id="3.40.630.30">
    <property type="match status" value="1"/>
</dbReference>
<dbReference type="PROSITE" id="PS51186">
    <property type="entry name" value="GNAT"/>
    <property type="match status" value="1"/>
</dbReference>
<dbReference type="PANTHER" id="PTHR43610">
    <property type="entry name" value="BLL6696 PROTEIN"/>
    <property type="match status" value="1"/>
</dbReference>
<dbReference type="GO" id="GO:0016747">
    <property type="term" value="F:acyltransferase activity, transferring groups other than amino-acyl groups"/>
    <property type="evidence" value="ECO:0007669"/>
    <property type="project" value="InterPro"/>
</dbReference>
<protein>
    <submittedName>
        <fullName evidence="2">Acyl-CoA N-acyltransferase</fullName>
    </submittedName>
</protein>
<evidence type="ECO:0000259" key="1">
    <source>
        <dbReference type="PROSITE" id="PS51186"/>
    </source>
</evidence>
<sequence length="201" mass="23136">MPSHTISLLSPSGRVKLIPPTKNDDEAVSIIRSHPVTRFYLRFFPEIFTVEDARERRETRAEDSKLIDFHIHAIMDDERFHFSGTTGIFNIDLANETCEAGILVSPDTHGKGIATEALYTLLQYVFEERNFHRVTFETASDNIGMRKWLEDTAGARLEAVRKEAWKESEGKYCDVNGYSILNWEWNSHVKLALEKKFIRAS</sequence>
<evidence type="ECO:0000313" key="3">
    <source>
        <dbReference type="Proteomes" id="UP000308652"/>
    </source>
</evidence>
<proteinExistence type="predicted"/>
<dbReference type="EMBL" id="ML213592">
    <property type="protein sequence ID" value="TFK42310.1"/>
    <property type="molecule type" value="Genomic_DNA"/>
</dbReference>
<keyword evidence="2" id="KW-0012">Acyltransferase</keyword>
<dbReference type="Proteomes" id="UP000308652">
    <property type="component" value="Unassembled WGS sequence"/>
</dbReference>
<dbReference type="SUPFAM" id="SSF55729">
    <property type="entry name" value="Acyl-CoA N-acyltransferases (Nat)"/>
    <property type="match status" value="1"/>
</dbReference>
<dbReference type="STRING" id="68775.A0A5C3MAP3"/>
<name>A0A5C3MAP3_9AGAR</name>
<organism evidence="2 3">
    <name type="scientific">Crucibulum laeve</name>
    <dbReference type="NCBI Taxonomy" id="68775"/>
    <lineage>
        <taxon>Eukaryota</taxon>
        <taxon>Fungi</taxon>
        <taxon>Dikarya</taxon>
        <taxon>Basidiomycota</taxon>
        <taxon>Agaricomycotina</taxon>
        <taxon>Agaricomycetes</taxon>
        <taxon>Agaricomycetidae</taxon>
        <taxon>Agaricales</taxon>
        <taxon>Agaricineae</taxon>
        <taxon>Nidulariaceae</taxon>
        <taxon>Crucibulum</taxon>
    </lineage>
</organism>
<dbReference type="InterPro" id="IPR016181">
    <property type="entry name" value="Acyl_CoA_acyltransferase"/>
</dbReference>
<dbReference type="OrthoDB" id="64477at2759"/>
<feature type="domain" description="N-acetyltransferase" evidence="1">
    <location>
        <begin position="31"/>
        <end position="174"/>
    </location>
</feature>
<gene>
    <name evidence="2" type="ORF">BDQ12DRAFT_675992</name>
</gene>
<evidence type="ECO:0000313" key="2">
    <source>
        <dbReference type="EMBL" id="TFK42310.1"/>
    </source>
</evidence>
<accession>A0A5C3MAP3</accession>
<keyword evidence="3" id="KW-1185">Reference proteome</keyword>